<evidence type="ECO:0000256" key="7">
    <source>
        <dbReference type="PIRSR" id="PIRSR600101-1"/>
    </source>
</evidence>
<protein>
    <submittedName>
        <fullName evidence="10">Gamma-glutamyltranspeptidase / glutathione hydrolase / leukotriene-C4 hydrolase</fullName>
        <ecNumber evidence="10">2.3.2.2</ecNumber>
    </submittedName>
</protein>
<dbReference type="PANTHER" id="PTHR11686">
    <property type="entry name" value="GAMMA GLUTAMYL TRANSPEPTIDASE"/>
    <property type="match status" value="1"/>
</dbReference>
<dbReference type="GO" id="GO:0036374">
    <property type="term" value="F:glutathione hydrolase activity"/>
    <property type="evidence" value="ECO:0007669"/>
    <property type="project" value="InterPro"/>
</dbReference>
<dbReference type="EMBL" id="UYJE01008195">
    <property type="protein sequence ID" value="VDI61899.1"/>
    <property type="molecule type" value="Genomic_DNA"/>
</dbReference>
<dbReference type="Gene3D" id="3.60.20.40">
    <property type="match status" value="1"/>
</dbReference>
<dbReference type="InterPro" id="IPR000101">
    <property type="entry name" value="GGT_peptidase"/>
</dbReference>
<name>A0A8B6GBU4_MYTGA</name>
<dbReference type="FunFam" id="3.60.20.40:FF:000001">
    <property type="entry name" value="Gamma-glutamyltranspeptidase 1"/>
    <property type="match status" value="1"/>
</dbReference>
<dbReference type="Proteomes" id="UP000596742">
    <property type="component" value="Unassembled WGS sequence"/>
</dbReference>
<evidence type="ECO:0000256" key="4">
    <source>
        <dbReference type="ARBA" id="ARBA00023180"/>
    </source>
</evidence>
<evidence type="ECO:0000313" key="10">
    <source>
        <dbReference type="EMBL" id="VDI61899.1"/>
    </source>
</evidence>
<keyword evidence="4" id="KW-0325">Glycoprotein</keyword>
<keyword evidence="5 10" id="KW-0012">Acyltransferase</keyword>
<evidence type="ECO:0000256" key="6">
    <source>
        <dbReference type="ARBA" id="ARBA00084097"/>
    </source>
</evidence>
<dbReference type="Gene3D" id="1.10.246.130">
    <property type="match status" value="1"/>
</dbReference>
<feature type="binding site" evidence="8">
    <location>
        <begin position="438"/>
        <end position="440"/>
    </location>
    <ligand>
        <name>L-glutamate</name>
        <dbReference type="ChEBI" id="CHEBI:29985"/>
    </ligand>
</feature>
<evidence type="ECO:0000256" key="2">
    <source>
        <dbReference type="ARBA" id="ARBA00022679"/>
    </source>
</evidence>
<organism evidence="10 11">
    <name type="scientific">Mytilus galloprovincialis</name>
    <name type="common">Mediterranean mussel</name>
    <dbReference type="NCBI Taxonomy" id="29158"/>
    <lineage>
        <taxon>Eukaryota</taxon>
        <taxon>Metazoa</taxon>
        <taxon>Spiralia</taxon>
        <taxon>Lophotrochozoa</taxon>
        <taxon>Mollusca</taxon>
        <taxon>Bivalvia</taxon>
        <taxon>Autobranchia</taxon>
        <taxon>Pteriomorphia</taxon>
        <taxon>Mytilida</taxon>
        <taxon>Mytiloidea</taxon>
        <taxon>Mytilidae</taxon>
        <taxon>Mytilinae</taxon>
        <taxon>Mytilus</taxon>
    </lineage>
</organism>
<keyword evidence="9" id="KW-1133">Transmembrane helix</keyword>
<dbReference type="GO" id="GO:0005886">
    <property type="term" value="C:plasma membrane"/>
    <property type="evidence" value="ECO:0007669"/>
    <property type="project" value="TreeGrafter"/>
</dbReference>
<keyword evidence="3 10" id="KW-0378">Hydrolase</keyword>
<keyword evidence="6" id="KW-0800">Toxin</keyword>
<comment type="caution">
    <text evidence="10">The sequence shown here is derived from an EMBL/GenBank/DDBJ whole genome shotgun (WGS) entry which is preliminary data.</text>
</comment>
<keyword evidence="6" id="KW-1202">Platelet aggregation activating toxin</keyword>
<evidence type="ECO:0000313" key="11">
    <source>
        <dbReference type="Proteomes" id="UP000596742"/>
    </source>
</evidence>
<keyword evidence="9" id="KW-0472">Membrane</keyword>
<dbReference type="InterPro" id="IPR043137">
    <property type="entry name" value="GGT_ssub_C"/>
</dbReference>
<gene>
    <name evidence="10" type="ORF">MGAL_10B032466</name>
</gene>
<keyword evidence="6" id="KW-1199">Hemostasis impairing toxin</keyword>
<feature type="binding site" evidence="8">
    <location>
        <position position="142"/>
    </location>
    <ligand>
        <name>L-glutamate</name>
        <dbReference type="ChEBI" id="CHEBI:29985"/>
    </ligand>
</feature>
<dbReference type="GO" id="GO:0103068">
    <property type="term" value="F:leukotriene C4 gamma-glutamyl transferase activity"/>
    <property type="evidence" value="ECO:0007669"/>
    <property type="project" value="UniProtKB-EC"/>
</dbReference>
<keyword evidence="2 10" id="KW-0808">Transferase</keyword>
<dbReference type="InterPro" id="IPR043138">
    <property type="entry name" value="GGT_lsub"/>
</dbReference>
<dbReference type="AlphaFoldDB" id="A0A8B6GBU4"/>
<dbReference type="FunFam" id="1.10.246.130:FF:000005">
    <property type="entry name" value="Gamma-glutamyltranspeptidase 1, putative"/>
    <property type="match status" value="1"/>
</dbReference>
<evidence type="ECO:0000256" key="3">
    <source>
        <dbReference type="ARBA" id="ARBA00022801"/>
    </source>
</evidence>
<dbReference type="GO" id="GO:0006508">
    <property type="term" value="P:proteolysis"/>
    <property type="evidence" value="ECO:0007669"/>
    <property type="project" value="UniProtKB-KW"/>
</dbReference>
<proteinExistence type="predicted"/>
<dbReference type="InterPro" id="IPR029055">
    <property type="entry name" value="Ntn_hydrolases_N"/>
</dbReference>
<dbReference type="Pfam" id="PF01019">
    <property type="entry name" value="G_glu_transpept"/>
    <property type="match status" value="1"/>
</dbReference>
<feature type="binding site" evidence="8">
    <location>
        <position position="514"/>
    </location>
    <ligand>
        <name>L-glutamate</name>
        <dbReference type="ChEBI" id="CHEBI:29985"/>
    </ligand>
</feature>
<dbReference type="PANTHER" id="PTHR11686:SF9">
    <property type="entry name" value="RE13973P"/>
    <property type="match status" value="1"/>
</dbReference>
<evidence type="ECO:0000256" key="1">
    <source>
        <dbReference type="ARBA" id="ARBA00022670"/>
    </source>
</evidence>
<reference evidence="10" key="1">
    <citation type="submission" date="2018-11" db="EMBL/GenBank/DDBJ databases">
        <authorList>
            <person name="Alioto T."/>
            <person name="Alioto T."/>
        </authorList>
    </citation>
    <scope>NUCLEOTIDE SEQUENCE</scope>
</reference>
<accession>A0A8B6GBU4</accession>
<dbReference type="PRINTS" id="PR01210">
    <property type="entry name" value="GGTRANSPTASE"/>
</dbReference>
<dbReference type="SUPFAM" id="SSF56235">
    <property type="entry name" value="N-terminal nucleophile aminohydrolases (Ntn hydrolases)"/>
    <property type="match status" value="1"/>
</dbReference>
<evidence type="ECO:0000256" key="8">
    <source>
        <dbReference type="PIRSR" id="PIRSR600101-2"/>
    </source>
</evidence>
<evidence type="ECO:0000256" key="9">
    <source>
        <dbReference type="SAM" id="Phobius"/>
    </source>
</evidence>
<dbReference type="OrthoDB" id="1081007at2759"/>
<keyword evidence="1" id="KW-0645">Protease</keyword>
<keyword evidence="11" id="KW-1185">Reference proteome</keyword>
<keyword evidence="9" id="KW-0812">Transmembrane</keyword>
<dbReference type="NCBIfam" id="TIGR00066">
    <property type="entry name" value="g_glut_trans"/>
    <property type="match status" value="1"/>
</dbReference>
<feature type="binding site" evidence="8">
    <location>
        <begin position="490"/>
        <end position="491"/>
    </location>
    <ligand>
        <name>L-glutamate</name>
        <dbReference type="ChEBI" id="CHEBI:29985"/>
    </ligand>
</feature>
<feature type="binding site" evidence="8">
    <location>
        <position position="462"/>
    </location>
    <ligand>
        <name>L-glutamate</name>
        <dbReference type="ChEBI" id="CHEBI:29985"/>
    </ligand>
</feature>
<sequence length="620" mass="68431">MTGAEDSSFITSTPSKKDRRKSKSKVLRFLRRRWVIYGLLASLLLAFVIVVILAAILGNKEGNHHGQPRKITVRKGAVVADHEVCSRIGRDVLVDGGSAVDATVATLLCNGIMAPHSMGIGGGCFMVIYDAQNKKTLVIDGRETAPLSSSQETFANESGYIGPKFIAVPGEIATYWKAHQRYGKLPWKRLFEPSINLLENGFHVSHAVERAMKRVMAATNNSVCEIRGIGEIFCDKMGQILPEGSFVQWPKLAETYKQLADVGPDYMYKGKVAETMAQEIKNLGGIFTKEDFESYSVKESSGIHVDLGDMILLTHGAPSGGPVMGLTMKILEGMGINKDSLKDTPSKALAFHKMIEAIKLSYGERFKLGDEDFVDGVKELVEKMISEEFAEYLRGKIDLTKTHDIEYYANATEAAHDQGTAHVSVLSPEGDAVSVTSTVNTYFGSLTVSESTGIIWNNEMADFSLFDDSNLFGLKATVPNKVQAGKRPLSSMAPAIFVDKKTGSVRMIIGNAGGSRITTTNIQVAVRNLWMGQDIEDAVREKRLHHQLDPNVLVYEFGYPQDILEELKKYGHELKIKDTFMSVVQAISRNMRTGEINGFSDERKFPGKAMFYTTEEDVYM</sequence>
<feature type="active site" description="Nucleophile" evidence="7">
    <location>
        <position position="420"/>
    </location>
</feature>
<evidence type="ECO:0000256" key="5">
    <source>
        <dbReference type="ARBA" id="ARBA00023315"/>
    </source>
</evidence>
<feature type="transmembrane region" description="Helical" evidence="9">
    <location>
        <begin position="34"/>
        <end position="57"/>
    </location>
</feature>
<dbReference type="GO" id="GO:0006751">
    <property type="term" value="P:glutathione catabolic process"/>
    <property type="evidence" value="ECO:0007669"/>
    <property type="project" value="InterPro"/>
</dbReference>
<dbReference type="EC" id="2.3.2.2" evidence="10"/>